<organism evidence="3 4">
    <name type="scientific">Kluyvera intermedia</name>
    <name type="common">Enterobacter intermedius</name>
    <dbReference type="NCBI Taxonomy" id="61648"/>
    <lineage>
        <taxon>Bacteria</taxon>
        <taxon>Pseudomonadati</taxon>
        <taxon>Pseudomonadota</taxon>
        <taxon>Gammaproteobacteria</taxon>
        <taxon>Enterobacterales</taxon>
        <taxon>Enterobacteriaceae</taxon>
        <taxon>Kluyvera</taxon>
    </lineage>
</organism>
<dbReference type="AlphaFoldDB" id="A0A9P3TC14"/>
<dbReference type="Gene3D" id="2.40.50.200">
    <property type="entry name" value="Bacterial OB-fold"/>
    <property type="match status" value="1"/>
</dbReference>
<feature type="chain" id="PRO_5040214619" evidence="2">
    <location>
        <begin position="21"/>
        <end position="132"/>
    </location>
</feature>
<dbReference type="NCBIfam" id="TIGR00156">
    <property type="entry name" value="YgiW/YdeI family stress tolerance OB fold protein"/>
    <property type="match status" value="1"/>
</dbReference>
<dbReference type="EMBL" id="DACSUM010000039">
    <property type="protein sequence ID" value="HAT3583697.1"/>
    <property type="molecule type" value="Genomic_DNA"/>
</dbReference>
<protein>
    <submittedName>
        <fullName evidence="3">YdeI family stress tolerance OB fold protein</fullName>
    </submittedName>
</protein>
<dbReference type="NCBIfam" id="NF007471">
    <property type="entry name" value="PRK10053.1"/>
    <property type="match status" value="1"/>
</dbReference>
<dbReference type="InterPro" id="IPR036700">
    <property type="entry name" value="BOBF_sf"/>
</dbReference>
<dbReference type="Pfam" id="PF04076">
    <property type="entry name" value="BOF"/>
    <property type="match status" value="1"/>
</dbReference>
<dbReference type="PANTHER" id="PTHR36571:SF2">
    <property type="entry name" value="PERIPLASMIC PROTEIN"/>
    <property type="match status" value="1"/>
</dbReference>
<dbReference type="Proteomes" id="UP000867740">
    <property type="component" value="Unassembled WGS sequence"/>
</dbReference>
<dbReference type="InterPro" id="IPR005220">
    <property type="entry name" value="CarO-like"/>
</dbReference>
<sequence>MKKILLITSLTALFSMAAFAQDATGLKTDKAPPPPHKMEEGYRGMEDARSMTIQQAKTMHDGASVSLKGYLVKKTGEDLYQFRDKTGQIDVYIPMAIFDGKNVSPDELVGISGSLDAKQKPARIKVSHFQKQ</sequence>
<evidence type="ECO:0000256" key="1">
    <source>
        <dbReference type="ARBA" id="ARBA00022729"/>
    </source>
</evidence>
<reference evidence="3" key="2">
    <citation type="submission" date="2020-10" db="EMBL/GenBank/DDBJ databases">
        <authorList>
            <consortium name="NCBI Pathogen Detection Project"/>
        </authorList>
    </citation>
    <scope>NUCLEOTIDE SEQUENCE</scope>
    <source>
        <strain evidence="3">CAVp300</strain>
    </source>
</reference>
<name>A0A9P3TC14_KLUIN</name>
<dbReference type="PANTHER" id="PTHR36571">
    <property type="entry name" value="PROTEIN YGIW"/>
    <property type="match status" value="1"/>
</dbReference>
<evidence type="ECO:0000256" key="2">
    <source>
        <dbReference type="SAM" id="SignalP"/>
    </source>
</evidence>
<accession>A0A9P3TC14</accession>
<dbReference type="InterPro" id="IPR016052">
    <property type="entry name" value="YgiW/YdeI"/>
</dbReference>
<evidence type="ECO:0000313" key="4">
    <source>
        <dbReference type="Proteomes" id="UP000867740"/>
    </source>
</evidence>
<reference evidence="3" key="1">
    <citation type="journal article" date="2018" name="Genome Biol.">
        <title>SKESA: strategic k-mer extension for scrupulous assemblies.</title>
        <authorList>
            <person name="Souvorov A."/>
            <person name="Agarwala R."/>
            <person name="Lipman D.J."/>
        </authorList>
    </citation>
    <scope>NUCLEOTIDE SEQUENCE</scope>
    <source>
        <strain evidence="3">CAVp300</strain>
    </source>
</reference>
<comment type="caution">
    <text evidence="3">The sequence shown here is derived from an EMBL/GenBank/DDBJ whole genome shotgun (WGS) entry which is preliminary data.</text>
</comment>
<dbReference type="SUPFAM" id="SSF101756">
    <property type="entry name" value="Hypothetical protein YgiW"/>
    <property type="match status" value="1"/>
</dbReference>
<proteinExistence type="predicted"/>
<evidence type="ECO:0000313" key="3">
    <source>
        <dbReference type="EMBL" id="HAT3583697.1"/>
    </source>
</evidence>
<dbReference type="NCBIfam" id="NF033674">
    <property type="entry name" value="stress_OB_fold"/>
    <property type="match status" value="1"/>
</dbReference>
<feature type="signal peptide" evidence="2">
    <location>
        <begin position="1"/>
        <end position="20"/>
    </location>
</feature>
<gene>
    <name evidence="3" type="ORF">I8531_004046</name>
</gene>
<dbReference type="RefSeq" id="WP_047372709.1">
    <property type="nucleotide sequence ID" value="NZ_CABMNU010000005.1"/>
</dbReference>
<keyword evidence="1 2" id="KW-0732">Signal</keyword>